<evidence type="ECO:0000259" key="6">
    <source>
        <dbReference type="Pfam" id="PF00005"/>
    </source>
</evidence>
<comment type="subcellular location">
    <subcellularLocation>
        <location evidence="1">Cell inner membrane</location>
        <topology evidence="1">Peripheral membrane protein</topology>
    </subcellularLocation>
</comment>
<accession>A0A3S4J5G5</accession>
<keyword evidence="7" id="KW-0067">ATP-binding</keyword>
<dbReference type="AlphaFoldDB" id="A0A3S4J5G5"/>
<evidence type="ECO:0000256" key="2">
    <source>
        <dbReference type="ARBA" id="ARBA00005417"/>
    </source>
</evidence>
<gene>
    <name evidence="7" type="primary">glnQ_1</name>
    <name evidence="7" type="ORF">NCTC8272_01391</name>
</gene>
<dbReference type="Gene3D" id="3.40.50.300">
    <property type="entry name" value="P-loop containing nucleotide triphosphate hydrolases"/>
    <property type="match status" value="1"/>
</dbReference>
<dbReference type="PANTHER" id="PTHR43166:SF9">
    <property type="entry name" value="GLUTAMATE_ASPARTATE IMPORT ATP-BINDING PROTEIN GLTL"/>
    <property type="match status" value="1"/>
</dbReference>
<organism evidence="7 8">
    <name type="scientific">Salmonella enterica I</name>
    <dbReference type="NCBI Taxonomy" id="59201"/>
    <lineage>
        <taxon>Bacteria</taxon>
        <taxon>Pseudomonadati</taxon>
        <taxon>Pseudomonadota</taxon>
        <taxon>Gammaproteobacteria</taxon>
        <taxon>Enterobacterales</taxon>
        <taxon>Enterobacteriaceae</taxon>
        <taxon>Salmonella</taxon>
    </lineage>
</organism>
<dbReference type="Proteomes" id="UP000277214">
    <property type="component" value="Chromosome 1"/>
</dbReference>
<protein>
    <submittedName>
        <fullName evidence="7">Sulfate ABC transporter ATP-binding protein</fullName>
    </submittedName>
</protein>
<sequence>MALLELKEISKEYSGKKVLDTVSLKIQSGDMKVVMGPSGCGKTTLLRCLLRLEEPDYGDIYFHGRNIYDKEFTILEFRKKVGCVFQNYALYRHLNVMDNITLALCKVFGMPGQLAGRKPYMSYKNLIWSRIARNTLRNYRAGSNSASPWPVQWSPTQNSLFLMSRRLRLIRS</sequence>
<dbReference type="InterPro" id="IPR003439">
    <property type="entry name" value="ABC_transporter-like_ATP-bd"/>
</dbReference>
<dbReference type="Pfam" id="PF00005">
    <property type="entry name" value="ABC_tran"/>
    <property type="match status" value="1"/>
</dbReference>
<dbReference type="GO" id="GO:0016887">
    <property type="term" value="F:ATP hydrolysis activity"/>
    <property type="evidence" value="ECO:0007669"/>
    <property type="project" value="InterPro"/>
</dbReference>
<keyword evidence="7" id="KW-0547">Nucleotide-binding</keyword>
<dbReference type="PANTHER" id="PTHR43166">
    <property type="entry name" value="AMINO ACID IMPORT ATP-BINDING PROTEIN"/>
    <property type="match status" value="1"/>
</dbReference>
<dbReference type="EMBL" id="LR134149">
    <property type="protein sequence ID" value="VEA34257.1"/>
    <property type="molecule type" value="Genomic_DNA"/>
</dbReference>
<dbReference type="GO" id="GO:0005524">
    <property type="term" value="F:ATP binding"/>
    <property type="evidence" value="ECO:0007669"/>
    <property type="project" value="UniProtKB-KW"/>
</dbReference>
<evidence type="ECO:0000256" key="4">
    <source>
        <dbReference type="ARBA" id="ARBA00022475"/>
    </source>
</evidence>
<keyword evidence="3" id="KW-0813">Transport</keyword>
<evidence type="ECO:0000313" key="8">
    <source>
        <dbReference type="Proteomes" id="UP000277214"/>
    </source>
</evidence>
<comment type="similarity">
    <text evidence="2">Belongs to the ABC transporter superfamily.</text>
</comment>
<dbReference type="SUPFAM" id="SSF52540">
    <property type="entry name" value="P-loop containing nucleoside triphosphate hydrolases"/>
    <property type="match status" value="1"/>
</dbReference>
<evidence type="ECO:0000256" key="1">
    <source>
        <dbReference type="ARBA" id="ARBA00004417"/>
    </source>
</evidence>
<feature type="domain" description="ABC transporter" evidence="6">
    <location>
        <begin position="19"/>
        <end position="120"/>
    </location>
</feature>
<name>A0A3S4J5G5_SALET</name>
<dbReference type="GO" id="GO:0005886">
    <property type="term" value="C:plasma membrane"/>
    <property type="evidence" value="ECO:0007669"/>
    <property type="project" value="UniProtKB-SubCell"/>
</dbReference>
<reference evidence="7 8" key="1">
    <citation type="submission" date="2018-12" db="EMBL/GenBank/DDBJ databases">
        <authorList>
            <consortium name="Pathogen Informatics"/>
        </authorList>
    </citation>
    <scope>NUCLEOTIDE SEQUENCE [LARGE SCALE GENOMIC DNA]</scope>
    <source>
        <strain evidence="7 8">NCTC8272</strain>
    </source>
</reference>
<proteinExistence type="inferred from homology"/>
<keyword evidence="4" id="KW-1003">Cell membrane</keyword>
<keyword evidence="5" id="KW-0472">Membrane</keyword>
<evidence type="ECO:0000256" key="3">
    <source>
        <dbReference type="ARBA" id="ARBA00022448"/>
    </source>
</evidence>
<dbReference type="InterPro" id="IPR050086">
    <property type="entry name" value="MetN_ABC_transporter-like"/>
</dbReference>
<dbReference type="InterPro" id="IPR027417">
    <property type="entry name" value="P-loop_NTPase"/>
</dbReference>
<evidence type="ECO:0000256" key="5">
    <source>
        <dbReference type="ARBA" id="ARBA00023136"/>
    </source>
</evidence>
<evidence type="ECO:0000313" key="7">
    <source>
        <dbReference type="EMBL" id="VEA34257.1"/>
    </source>
</evidence>